<evidence type="ECO:0000313" key="2">
    <source>
        <dbReference type="EMBL" id="GIQ91493.1"/>
    </source>
</evidence>
<protein>
    <submittedName>
        <fullName evidence="2">Uncharacterized protein</fullName>
    </submittedName>
</protein>
<feature type="region of interest" description="Disordered" evidence="1">
    <location>
        <begin position="23"/>
        <end position="47"/>
    </location>
</feature>
<dbReference type="Proteomes" id="UP000265618">
    <property type="component" value="Unassembled WGS sequence"/>
</dbReference>
<feature type="compositionally biased region" description="Basic and acidic residues" evidence="1">
    <location>
        <begin position="33"/>
        <end position="47"/>
    </location>
</feature>
<evidence type="ECO:0000313" key="3">
    <source>
        <dbReference type="Proteomes" id="UP000265618"/>
    </source>
</evidence>
<feature type="compositionally biased region" description="Acidic residues" evidence="1">
    <location>
        <begin position="23"/>
        <end position="32"/>
    </location>
</feature>
<dbReference type="AlphaFoldDB" id="A0A9K3DCQ2"/>
<reference evidence="2 3" key="1">
    <citation type="journal article" date="2018" name="PLoS ONE">
        <title>The draft genome of Kipferlia bialata reveals reductive genome evolution in fornicate parasites.</title>
        <authorList>
            <person name="Tanifuji G."/>
            <person name="Takabayashi S."/>
            <person name="Kume K."/>
            <person name="Takagi M."/>
            <person name="Nakayama T."/>
            <person name="Kamikawa R."/>
            <person name="Inagaki Y."/>
            <person name="Hashimoto T."/>
        </authorList>
    </citation>
    <scope>NUCLEOTIDE SEQUENCE [LARGE SCALE GENOMIC DNA]</scope>
    <source>
        <strain evidence="2">NY0173</strain>
    </source>
</reference>
<gene>
    <name evidence="2" type="ORF">KIPB_014772</name>
</gene>
<keyword evidence="3" id="KW-1185">Reference proteome</keyword>
<name>A0A9K3DCQ2_9EUKA</name>
<proteinExistence type="predicted"/>
<evidence type="ECO:0000256" key="1">
    <source>
        <dbReference type="SAM" id="MobiDB-lite"/>
    </source>
</evidence>
<comment type="caution">
    <text evidence="2">The sequence shown here is derived from an EMBL/GenBank/DDBJ whole genome shotgun (WGS) entry which is preliminary data.</text>
</comment>
<dbReference type="EMBL" id="BDIP01007814">
    <property type="protein sequence ID" value="GIQ91493.1"/>
    <property type="molecule type" value="Genomic_DNA"/>
</dbReference>
<organism evidence="2 3">
    <name type="scientific">Kipferlia bialata</name>
    <dbReference type="NCBI Taxonomy" id="797122"/>
    <lineage>
        <taxon>Eukaryota</taxon>
        <taxon>Metamonada</taxon>
        <taxon>Carpediemonas-like organisms</taxon>
        <taxon>Kipferlia</taxon>
    </lineage>
</organism>
<feature type="non-terminal residue" evidence="2">
    <location>
        <position position="47"/>
    </location>
</feature>
<accession>A0A9K3DCQ2</accession>
<sequence>MSHDEASEEEDIRVIRHKQYEWAETEEQEDVPMDERAVTLAEREAEE</sequence>